<dbReference type="Proteomes" id="UP000041314">
    <property type="component" value="Unassembled WGS sequence"/>
</dbReference>
<dbReference type="EMBL" id="CQPA01000014">
    <property type="protein sequence ID" value="CNU20375.1"/>
    <property type="molecule type" value="Genomic_DNA"/>
</dbReference>
<accession>A0A655CLM7</accession>
<evidence type="ECO:0000313" key="1">
    <source>
        <dbReference type="EMBL" id="CNU20375.1"/>
    </source>
</evidence>
<evidence type="ECO:0000313" key="2">
    <source>
        <dbReference type="Proteomes" id="UP000041314"/>
    </source>
</evidence>
<name>A0A655CLM7_SALET</name>
<protein>
    <submittedName>
        <fullName evidence="1">Uncharacterized protein</fullName>
    </submittedName>
</protein>
<dbReference type="AlphaFoldDB" id="A0A655CLM7"/>
<organism evidence="1 2">
    <name type="scientific">Salmonella enterica subsp. enterica serovar Bovismorbificans</name>
    <dbReference type="NCBI Taxonomy" id="58097"/>
    <lineage>
        <taxon>Bacteria</taxon>
        <taxon>Pseudomonadati</taxon>
        <taxon>Pseudomonadota</taxon>
        <taxon>Gammaproteobacteria</taxon>
        <taxon>Enterobacterales</taxon>
        <taxon>Enterobacteriaceae</taxon>
        <taxon>Salmonella</taxon>
    </lineage>
</organism>
<gene>
    <name evidence="1" type="ORF">ERS008198_02176</name>
</gene>
<reference evidence="1 2" key="1">
    <citation type="submission" date="2015-03" db="EMBL/GenBank/DDBJ databases">
        <authorList>
            <consortium name="Pathogen Informatics"/>
        </authorList>
    </citation>
    <scope>NUCLEOTIDE SEQUENCE [LARGE SCALE GENOMIC DNA]</scope>
    <source>
        <strain evidence="1 2">A1104</strain>
    </source>
</reference>
<proteinExistence type="predicted"/>
<sequence>MLHKEARADIQSGTRKHIRVVVNRPACIFQFPA</sequence>